<keyword evidence="4" id="KW-1185">Reference proteome</keyword>
<evidence type="ECO:0000256" key="2">
    <source>
        <dbReference type="SAM" id="Phobius"/>
    </source>
</evidence>
<comment type="caution">
    <text evidence="3">The sequence shown here is derived from an EMBL/GenBank/DDBJ whole genome shotgun (WGS) entry which is preliminary data.</text>
</comment>
<evidence type="ECO:0000313" key="3">
    <source>
        <dbReference type="EMBL" id="TYC11096.1"/>
    </source>
</evidence>
<gene>
    <name evidence="3" type="ORF">FXF65_29500</name>
</gene>
<proteinExistence type="predicted"/>
<protein>
    <submittedName>
        <fullName evidence="3">Uncharacterized protein</fullName>
    </submittedName>
</protein>
<feature type="transmembrane region" description="Helical" evidence="2">
    <location>
        <begin position="34"/>
        <end position="57"/>
    </location>
</feature>
<keyword evidence="2" id="KW-1133">Transmembrane helix</keyword>
<dbReference type="Gene3D" id="3.30.1360.200">
    <property type="match status" value="1"/>
</dbReference>
<evidence type="ECO:0000256" key="1">
    <source>
        <dbReference type="SAM" id="MobiDB-lite"/>
    </source>
</evidence>
<feature type="region of interest" description="Disordered" evidence="1">
    <location>
        <begin position="1"/>
        <end position="25"/>
    </location>
</feature>
<evidence type="ECO:0000313" key="4">
    <source>
        <dbReference type="Proteomes" id="UP000322634"/>
    </source>
</evidence>
<keyword evidence="2" id="KW-0812">Transmembrane</keyword>
<dbReference type="EMBL" id="VSFF01000011">
    <property type="protein sequence ID" value="TYC11096.1"/>
    <property type="molecule type" value="Genomic_DNA"/>
</dbReference>
<dbReference type="RefSeq" id="WP_148353305.1">
    <property type="nucleotide sequence ID" value="NZ_JBHSBF010000011.1"/>
</dbReference>
<dbReference type="Proteomes" id="UP000322634">
    <property type="component" value="Unassembled WGS sequence"/>
</dbReference>
<dbReference type="AlphaFoldDB" id="A0A5D0U0A7"/>
<organism evidence="3 4">
    <name type="scientific">Actinomadura syzygii</name>
    <dbReference type="NCBI Taxonomy" id="1427538"/>
    <lineage>
        <taxon>Bacteria</taxon>
        <taxon>Bacillati</taxon>
        <taxon>Actinomycetota</taxon>
        <taxon>Actinomycetes</taxon>
        <taxon>Streptosporangiales</taxon>
        <taxon>Thermomonosporaceae</taxon>
        <taxon>Actinomadura</taxon>
    </lineage>
</organism>
<name>A0A5D0U0A7_9ACTN</name>
<keyword evidence="2" id="KW-0472">Membrane</keyword>
<reference evidence="3 4" key="1">
    <citation type="submission" date="2019-08" db="EMBL/GenBank/DDBJ databases">
        <title>Actinomadura sp. nov. CYP1-5 isolated from mountain soil.</title>
        <authorList>
            <person name="Songsumanus A."/>
            <person name="Kuncharoen N."/>
            <person name="Kudo T."/>
            <person name="Yuki M."/>
            <person name="Igarashi Y."/>
            <person name="Tanasupawat S."/>
        </authorList>
    </citation>
    <scope>NUCLEOTIDE SEQUENCE [LARGE SCALE GENOMIC DNA]</scope>
    <source>
        <strain evidence="3 4">GKU157</strain>
    </source>
</reference>
<accession>A0A5D0U0A7</accession>
<dbReference type="OrthoDB" id="5189712at2"/>
<sequence length="217" mass="21987">MSRPPGTPYGPPPPPFPPPTAALPPPRGGGAGPLVFVLIAAVVAVLVAIGGLAAWLLRDDGRGGASAASLGPVDLREPLTFRLIAAESRPPCQGGALPAPDGSACFTLGADALTVHRLDEVRAVPPDPATGRLAWSLGMTLTPRDASGFAALTGKAAQASTARLPSGRMAMLVGGSLVSEPAQVLQPITGGDVEINGPSERFTRAYVEGVVHRMTGR</sequence>